<dbReference type="Gene3D" id="2.130.10.10">
    <property type="entry name" value="YVTN repeat-like/Quinoprotein amine dehydrogenase"/>
    <property type="match status" value="1"/>
</dbReference>
<dbReference type="AlphaFoldDB" id="A0A177P0V2"/>
<dbReference type="STRING" id="702114.A1355_21220"/>
<accession>A0A177P0V2</accession>
<feature type="signal peptide" evidence="2">
    <location>
        <begin position="1"/>
        <end position="20"/>
    </location>
</feature>
<reference evidence="5" key="1">
    <citation type="submission" date="2016-03" db="EMBL/GenBank/DDBJ databases">
        <authorList>
            <person name="Heylen K."/>
            <person name="De Vos P."/>
            <person name="Vekeman B."/>
        </authorList>
    </citation>
    <scope>NUCLEOTIDE SEQUENCE [LARGE SCALE GENOMIC DNA]</scope>
    <source>
        <strain evidence="5">R-45383</strain>
    </source>
</reference>
<dbReference type="PANTHER" id="PTHR37957:SF1">
    <property type="entry name" value="PHYTASE-LIKE DOMAIN-CONTAINING PROTEIN"/>
    <property type="match status" value="1"/>
</dbReference>
<dbReference type="OrthoDB" id="384721at2"/>
<keyword evidence="1" id="KW-0812">Transmembrane</keyword>
<evidence type="ECO:0000313" key="4">
    <source>
        <dbReference type="EMBL" id="OAI23885.1"/>
    </source>
</evidence>
<keyword evidence="2" id="KW-0732">Signal</keyword>
<gene>
    <name evidence="4" type="ORF">A1355_21220</name>
</gene>
<evidence type="ECO:0000313" key="5">
    <source>
        <dbReference type="Proteomes" id="UP000077628"/>
    </source>
</evidence>
<feature type="chain" id="PRO_5008069802" evidence="2">
    <location>
        <begin position="21"/>
        <end position="469"/>
    </location>
</feature>
<dbReference type="Pfam" id="PF13449">
    <property type="entry name" value="Phytase-like"/>
    <property type="match status" value="1"/>
</dbReference>
<evidence type="ECO:0000259" key="3">
    <source>
        <dbReference type="Pfam" id="PF13449"/>
    </source>
</evidence>
<dbReference type="SUPFAM" id="SSF75011">
    <property type="entry name" value="3-carboxy-cis,cis-mucoante lactonizing enzyme"/>
    <property type="match status" value="1"/>
</dbReference>
<keyword evidence="4" id="KW-0808">Transferase</keyword>
<dbReference type="GO" id="GO:0016740">
    <property type="term" value="F:transferase activity"/>
    <property type="evidence" value="ECO:0007669"/>
    <property type="project" value="UniProtKB-KW"/>
</dbReference>
<dbReference type="InterPro" id="IPR015943">
    <property type="entry name" value="WD40/YVTN_repeat-like_dom_sf"/>
</dbReference>
<dbReference type="InterPro" id="IPR027372">
    <property type="entry name" value="Phytase-like_dom"/>
</dbReference>
<keyword evidence="1" id="KW-0472">Membrane</keyword>
<name>A0A177P0V2_9GAMM</name>
<sequence>MRLTSTLFCSGMLLANAAIATPVFVNGLTISGATGDSFGTSVNDGRVGFFSDIYYDPNRNEWWGLSDRGPGGGSLNYETRVQRFSLDIDSQTGAISNFTLLQTLKFSKSGAALNGIAPNPTGTLGNAFDPEGVVVNPRSGNLLVSDEYGPSLYEIDRNTGAVVKTYATPANLVPRNSVSGTANYAADTGNDAGKRTNRGFEGLAISPDGKYAYAILQSAMLDEGAGSGKVNRIVKFDTETGAAVAQYAYEMKRSGQGQGVSALVAINDHEFFVLERNNRGVGVGADLATADKEVYKIDLVGATDVSNIDLDSGVGYIKVSKSAQIIDLDANTLAALGNKSPEKWEGLAIGPKLADGSYLMLAGTDNDYSVTQNGSGQQFDVYFRFSDADPYAGSIQCPLGETSGCAWTSNGSAASLTDEYSLLPGVLHAYKASAADLAGYIAPVPLPAAFWMFGSALLGWVAYRGKGRD</sequence>
<protein>
    <submittedName>
        <fullName evidence="4">Glycosyl transferase family 1</fullName>
    </submittedName>
</protein>
<dbReference type="RefSeq" id="WP_064025690.1">
    <property type="nucleotide sequence ID" value="NZ_LUUK01000053.1"/>
</dbReference>
<feature type="transmembrane region" description="Helical" evidence="1">
    <location>
        <begin position="440"/>
        <end position="463"/>
    </location>
</feature>
<dbReference type="Proteomes" id="UP000077628">
    <property type="component" value="Unassembled WGS sequence"/>
</dbReference>
<proteinExistence type="predicted"/>
<dbReference type="EMBL" id="LUUK01000053">
    <property type="protein sequence ID" value="OAI23885.1"/>
    <property type="molecule type" value="Genomic_DNA"/>
</dbReference>
<comment type="caution">
    <text evidence="4">The sequence shown here is derived from an EMBL/GenBank/DDBJ whole genome shotgun (WGS) entry which is preliminary data.</text>
</comment>
<keyword evidence="1" id="KW-1133">Transmembrane helix</keyword>
<keyword evidence="5" id="KW-1185">Reference proteome</keyword>
<feature type="domain" description="Phytase-like" evidence="3">
    <location>
        <begin position="46"/>
        <end position="368"/>
    </location>
</feature>
<evidence type="ECO:0000256" key="1">
    <source>
        <dbReference type="SAM" id="Phobius"/>
    </source>
</evidence>
<organism evidence="4 5">
    <name type="scientific">Methylomonas koyamae</name>
    <dbReference type="NCBI Taxonomy" id="702114"/>
    <lineage>
        <taxon>Bacteria</taxon>
        <taxon>Pseudomonadati</taxon>
        <taxon>Pseudomonadota</taxon>
        <taxon>Gammaproteobacteria</taxon>
        <taxon>Methylococcales</taxon>
        <taxon>Methylococcaceae</taxon>
        <taxon>Methylomonas</taxon>
    </lineage>
</organism>
<evidence type="ECO:0000256" key="2">
    <source>
        <dbReference type="SAM" id="SignalP"/>
    </source>
</evidence>
<dbReference type="PANTHER" id="PTHR37957">
    <property type="entry name" value="BLR7070 PROTEIN"/>
    <property type="match status" value="1"/>
</dbReference>